<feature type="transmembrane region" description="Helical" evidence="1">
    <location>
        <begin position="70"/>
        <end position="88"/>
    </location>
</feature>
<reference evidence="2 3" key="1">
    <citation type="submission" date="2017-11" db="EMBL/GenBank/DDBJ databases">
        <title>Sequencing the genomes of 1000 actinobacteria strains.</title>
        <authorList>
            <person name="Klenk H.-P."/>
        </authorList>
    </citation>
    <scope>NUCLEOTIDE SEQUENCE [LARGE SCALE GENOMIC DNA]</scope>
    <source>
        <strain evidence="2 3">DSM 44104</strain>
    </source>
</reference>
<proteinExistence type="predicted"/>
<dbReference type="EMBL" id="PHUJ01000003">
    <property type="protein sequence ID" value="PKB31433.1"/>
    <property type="molecule type" value="Genomic_DNA"/>
</dbReference>
<feature type="transmembrane region" description="Helical" evidence="1">
    <location>
        <begin position="137"/>
        <end position="160"/>
    </location>
</feature>
<dbReference type="InterPro" id="IPR033458">
    <property type="entry name" value="DUF5134"/>
</dbReference>
<evidence type="ECO:0000313" key="2">
    <source>
        <dbReference type="EMBL" id="PKB31433.1"/>
    </source>
</evidence>
<organism evidence="2 3">
    <name type="scientific">Pseudonocardia alni</name>
    <name type="common">Amycolata alni</name>
    <dbReference type="NCBI Taxonomy" id="33907"/>
    <lineage>
        <taxon>Bacteria</taxon>
        <taxon>Bacillati</taxon>
        <taxon>Actinomycetota</taxon>
        <taxon>Actinomycetes</taxon>
        <taxon>Pseudonocardiales</taxon>
        <taxon>Pseudonocardiaceae</taxon>
        <taxon>Pseudonocardia</taxon>
    </lineage>
</organism>
<dbReference type="Pfam" id="PF17197">
    <property type="entry name" value="DUF5134"/>
    <property type="match status" value="1"/>
</dbReference>
<keyword evidence="1" id="KW-0472">Membrane</keyword>
<sequence>MLRSVSGTGSFETVLVVALLAASLVGVARLGDGRRVDSVWTTRESDAAHVVMNLSMAAMHGPLWGPSTRSWVLAVMTVGVLAAGLGVLRPPTGPGRRAALVHHLLAFATMGLVVLLGHDPTHGHGHGHGPPGGTPVAVVVVALAAWFAFDLVVTVVVALFGPPARVLPAGVGAPVGRDLAAVRVAAVPHGVMDAAMVVMLLAAL</sequence>
<feature type="transmembrane region" description="Helical" evidence="1">
    <location>
        <begin position="100"/>
        <end position="117"/>
    </location>
</feature>
<dbReference type="Proteomes" id="UP000232453">
    <property type="component" value="Unassembled WGS sequence"/>
</dbReference>
<keyword evidence="1" id="KW-0812">Transmembrane</keyword>
<gene>
    <name evidence="2" type="ORF">ATL51_3122</name>
</gene>
<dbReference type="AlphaFoldDB" id="A0AA44ZPY9"/>
<accession>A0AA44ZPY9</accession>
<comment type="caution">
    <text evidence="2">The sequence shown here is derived from an EMBL/GenBank/DDBJ whole genome shotgun (WGS) entry which is preliminary data.</text>
</comment>
<evidence type="ECO:0000256" key="1">
    <source>
        <dbReference type="SAM" id="Phobius"/>
    </source>
</evidence>
<name>A0AA44ZPY9_PSEA5</name>
<evidence type="ECO:0000313" key="3">
    <source>
        <dbReference type="Proteomes" id="UP000232453"/>
    </source>
</evidence>
<feature type="transmembrane region" description="Helical" evidence="1">
    <location>
        <begin position="180"/>
        <end position="203"/>
    </location>
</feature>
<keyword evidence="1" id="KW-1133">Transmembrane helix</keyword>
<protein>
    <submittedName>
        <fullName evidence="2">Uncharacterized protein DUF5134</fullName>
    </submittedName>
</protein>